<accession>A0A151XI82</accession>
<protein>
    <recommendedName>
        <fullName evidence="3">CCHC-type domain-containing protein</fullName>
    </recommendedName>
</protein>
<dbReference type="EMBL" id="KQ982101">
    <property type="protein sequence ID" value="KYQ60025.1"/>
    <property type="molecule type" value="Genomic_DNA"/>
</dbReference>
<sequence length="157" mass="17274">MAPRRLGTVWAQCPVVAAKKICEAGRIKVGWVSARVALLNVRHLQCFKCLEVGHVRATYNSTIDRTGCCYQCGWQGNTTRECKASANCPACAAAGKPAVPLKGRRVKGTNSAAPRLREQRLRPPRCPFHRGRKWWARALLGRDTTPNPASGSNGHHY</sequence>
<evidence type="ECO:0000313" key="2">
    <source>
        <dbReference type="Proteomes" id="UP000075809"/>
    </source>
</evidence>
<name>A0A151XI82_9HYME</name>
<evidence type="ECO:0008006" key="3">
    <source>
        <dbReference type="Google" id="ProtNLM"/>
    </source>
</evidence>
<keyword evidence="2" id="KW-1185">Reference proteome</keyword>
<dbReference type="Proteomes" id="UP000075809">
    <property type="component" value="Unassembled WGS sequence"/>
</dbReference>
<proteinExistence type="predicted"/>
<dbReference type="AlphaFoldDB" id="A0A151XI82"/>
<evidence type="ECO:0000313" key="1">
    <source>
        <dbReference type="EMBL" id="KYQ60025.1"/>
    </source>
</evidence>
<organism evidence="1 2">
    <name type="scientific">Mycetomoellerius zeteki</name>
    <dbReference type="NCBI Taxonomy" id="64791"/>
    <lineage>
        <taxon>Eukaryota</taxon>
        <taxon>Metazoa</taxon>
        <taxon>Ecdysozoa</taxon>
        <taxon>Arthropoda</taxon>
        <taxon>Hexapoda</taxon>
        <taxon>Insecta</taxon>
        <taxon>Pterygota</taxon>
        <taxon>Neoptera</taxon>
        <taxon>Endopterygota</taxon>
        <taxon>Hymenoptera</taxon>
        <taxon>Apocrita</taxon>
        <taxon>Aculeata</taxon>
        <taxon>Formicoidea</taxon>
        <taxon>Formicidae</taxon>
        <taxon>Myrmicinae</taxon>
        <taxon>Mycetomoellerius</taxon>
    </lineage>
</organism>
<reference evidence="1 2" key="1">
    <citation type="submission" date="2015-09" db="EMBL/GenBank/DDBJ databases">
        <title>Trachymyrmex zeteki WGS genome.</title>
        <authorList>
            <person name="Nygaard S."/>
            <person name="Hu H."/>
            <person name="Boomsma J."/>
            <person name="Zhang G."/>
        </authorList>
    </citation>
    <scope>NUCLEOTIDE SEQUENCE [LARGE SCALE GENOMIC DNA]</scope>
    <source>
        <strain evidence="1">Tzet28-1</strain>
        <tissue evidence="1">Whole body</tissue>
    </source>
</reference>
<gene>
    <name evidence="1" type="ORF">ALC60_00937</name>
</gene>